<name>W4LYL8_ENTF1</name>
<evidence type="ECO:0000313" key="2">
    <source>
        <dbReference type="Proteomes" id="UP000019141"/>
    </source>
</evidence>
<comment type="caution">
    <text evidence="1">The sequence shown here is derived from an EMBL/GenBank/DDBJ whole genome shotgun (WGS) entry which is preliminary data.</text>
</comment>
<dbReference type="EMBL" id="AZHW01000068">
    <property type="protein sequence ID" value="ETX03194.1"/>
    <property type="molecule type" value="Genomic_DNA"/>
</dbReference>
<accession>W4LYL8</accession>
<protein>
    <submittedName>
        <fullName evidence="1">Uncharacterized protein</fullName>
    </submittedName>
</protein>
<sequence>MTIVHAQLVGDKAVLPRAEFERLVELAQASEDIDLQMVEDDVPTVGIMRLAEQGGAFDWLADEDELYTVDDLKVRYR</sequence>
<gene>
    <name evidence="1" type="ORF">ETSY1_00940</name>
</gene>
<reference evidence="1 2" key="1">
    <citation type="journal article" date="2014" name="Nature">
        <title>An environmental bacterial taxon with a large and distinct metabolic repertoire.</title>
        <authorList>
            <person name="Wilson M.C."/>
            <person name="Mori T."/>
            <person name="Ruckert C."/>
            <person name="Uria A.R."/>
            <person name="Helf M.J."/>
            <person name="Takada K."/>
            <person name="Gernert C."/>
            <person name="Steffens U.A."/>
            <person name="Heycke N."/>
            <person name="Schmitt S."/>
            <person name="Rinke C."/>
            <person name="Helfrich E.J."/>
            <person name="Brachmann A.O."/>
            <person name="Gurgui C."/>
            <person name="Wakimoto T."/>
            <person name="Kracht M."/>
            <person name="Crusemann M."/>
            <person name="Hentschel U."/>
            <person name="Abe I."/>
            <person name="Matsunaga S."/>
            <person name="Kalinowski J."/>
            <person name="Takeyama H."/>
            <person name="Piel J."/>
        </authorList>
    </citation>
    <scope>NUCLEOTIDE SEQUENCE [LARGE SCALE GENOMIC DNA]</scope>
    <source>
        <strain evidence="2">TSY1</strain>
    </source>
</reference>
<proteinExistence type="predicted"/>
<organism evidence="1 2">
    <name type="scientific">Entotheonella factor</name>
    <dbReference type="NCBI Taxonomy" id="1429438"/>
    <lineage>
        <taxon>Bacteria</taxon>
        <taxon>Pseudomonadati</taxon>
        <taxon>Nitrospinota/Tectimicrobiota group</taxon>
        <taxon>Candidatus Tectimicrobiota</taxon>
        <taxon>Candidatus Entotheonellia</taxon>
        <taxon>Candidatus Entotheonellales</taxon>
        <taxon>Candidatus Entotheonellaceae</taxon>
        <taxon>Candidatus Entotheonella</taxon>
    </lineage>
</organism>
<keyword evidence="2" id="KW-1185">Reference proteome</keyword>
<dbReference type="HOGENOM" id="CLU_2647762_0_0_7"/>
<evidence type="ECO:0000313" key="1">
    <source>
        <dbReference type="EMBL" id="ETX03194.1"/>
    </source>
</evidence>
<dbReference type="AlphaFoldDB" id="W4LYL8"/>
<dbReference type="Proteomes" id="UP000019141">
    <property type="component" value="Unassembled WGS sequence"/>
</dbReference>